<dbReference type="KEGG" id="caa:Caka_0381"/>
<reference evidence="2 3" key="1">
    <citation type="journal article" date="2010" name="Stand. Genomic Sci.">
        <title>Complete genome sequence of Coraliomargarita akajimensis type strain (04OKA010-24).</title>
        <authorList>
            <person name="Mavromatis K."/>
            <person name="Abt B."/>
            <person name="Brambilla E."/>
            <person name="Lapidus A."/>
            <person name="Copeland A."/>
            <person name="Deshpande S."/>
            <person name="Nolan M."/>
            <person name="Lucas S."/>
            <person name="Tice H."/>
            <person name="Cheng J.F."/>
            <person name="Han C."/>
            <person name="Detter J.C."/>
            <person name="Woyke T."/>
            <person name="Goodwin L."/>
            <person name="Pitluck S."/>
            <person name="Held B."/>
            <person name="Brettin T."/>
            <person name="Tapia R."/>
            <person name="Ivanova N."/>
            <person name="Mikhailova N."/>
            <person name="Pati A."/>
            <person name="Liolios K."/>
            <person name="Chen A."/>
            <person name="Palaniappan K."/>
            <person name="Land M."/>
            <person name="Hauser L."/>
            <person name="Chang Y.J."/>
            <person name="Jeffries C.D."/>
            <person name="Rohde M."/>
            <person name="Goker M."/>
            <person name="Bristow J."/>
            <person name="Eisen J.A."/>
            <person name="Markowitz V."/>
            <person name="Hugenholtz P."/>
            <person name="Klenk H.P."/>
            <person name="Kyrpides N.C."/>
        </authorList>
    </citation>
    <scope>NUCLEOTIDE SEQUENCE [LARGE SCALE GENOMIC DNA]</scope>
    <source>
        <strain evidence="3">DSM 45221 / IAM 15411 / JCM 23193 / KCTC 12865</strain>
    </source>
</reference>
<feature type="chain" id="PRO_5003071591" description="PEP-CTERM protein-sorting domain-containing protein" evidence="1">
    <location>
        <begin position="24"/>
        <end position="246"/>
    </location>
</feature>
<evidence type="ECO:0000313" key="2">
    <source>
        <dbReference type="EMBL" id="ADE53406.1"/>
    </source>
</evidence>
<evidence type="ECO:0008006" key="4">
    <source>
        <dbReference type="Google" id="ProtNLM"/>
    </source>
</evidence>
<proteinExistence type="predicted"/>
<accession>D5EMK0</accession>
<evidence type="ECO:0000256" key="1">
    <source>
        <dbReference type="SAM" id="SignalP"/>
    </source>
</evidence>
<gene>
    <name evidence="2" type="ordered locus">Caka_0381</name>
</gene>
<organism evidence="2 3">
    <name type="scientific">Coraliomargarita akajimensis (strain DSM 45221 / IAM 15411 / JCM 23193 / KCTC 12865 / 04OKA010-24)</name>
    <dbReference type="NCBI Taxonomy" id="583355"/>
    <lineage>
        <taxon>Bacteria</taxon>
        <taxon>Pseudomonadati</taxon>
        <taxon>Verrucomicrobiota</taxon>
        <taxon>Opitutia</taxon>
        <taxon>Puniceicoccales</taxon>
        <taxon>Coraliomargaritaceae</taxon>
        <taxon>Coraliomargarita</taxon>
    </lineage>
</organism>
<sequence length="246" mass="25987">MTISTRFLYLATGALATVSSIDAASAQSTVLVNFSGERQVLETEALVTDYSKQDPSIIQSAPVNVVYAGSKGVPVDGAELYGVSVSVSTGRGSAWVTEKGDFAGVPILDSYLFTGSDTALAEEVIIEGLAQIPAGKYITLTLWGVGDTPDSNTEFRVSYNGVQSEVKSTQYDPSNPQAASVQFAIQKVAGQNKIVINWGKAGDEVSGFSGFSLTTGEYVGIPESQSYPLILGLAGLALTQIRRRRR</sequence>
<dbReference type="Proteomes" id="UP000000925">
    <property type="component" value="Chromosome"/>
</dbReference>
<feature type="signal peptide" evidence="1">
    <location>
        <begin position="1"/>
        <end position="23"/>
    </location>
</feature>
<protein>
    <recommendedName>
        <fullName evidence="4">PEP-CTERM protein-sorting domain-containing protein</fullName>
    </recommendedName>
</protein>
<dbReference type="eggNOG" id="COG3291">
    <property type="taxonomic scope" value="Bacteria"/>
</dbReference>
<dbReference type="RefSeq" id="WP_013042131.1">
    <property type="nucleotide sequence ID" value="NC_014008.1"/>
</dbReference>
<dbReference type="EMBL" id="CP001998">
    <property type="protein sequence ID" value="ADE53406.1"/>
    <property type="molecule type" value="Genomic_DNA"/>
</dbReference>
<evidence type="ECO:0000313" key="3">
    <source>
        <dbReference type="Proteomes" id="UP000000925"/>
    </source>
</evidence>
<keyword evidence="1" id="KW-0732">Signal</keyword>
<keyword evidence="3" id="KW-1185">Reference proteome</keyword>
<dbReference type="AlphaFoldDB" id="D5EMK0"/>
<name>D5EMK0_CORAD</name>
<dbReference type="HOGENOM" id="CLU_1127588_0_0_0"/>